<comment type="cofactor">
    <cofactor evidence="1 4">
        <name>pyridoxal 5'-phosphate</name>
        <dbReference type="ChEBI" id="CHEBI:597326"/>
    </cofactor>
</comment>
<feature type="transmembrane region" description="Helical" evidence="5">
    <location>
        <begin position="752"/>
        <end position="776"/>
    </location>
</feature>
<dbReference type="SUPFAM" id="SSF50621">
    <property type="entry name" value="Alanine racemase C-terminal domain-like"/>
    <property type="match status" value="1"/>
</dbReference>
<dbReference type="InterPro" id="IPR001608">
    <property type="entry name" value="Ala_racemase_N"/>
</dbReference>
<dbReference type="Proteomes" id="UP000610862">
    <property type="component" value="Unassembled WGS sequence"/>
</dbReference>
<dbReference type="Pfam" id="PF01168">
    <property type="entry name" value="Ala_racemase_N"/>
    <property type="match status" value="1"/>
</dbReference>
<evidence type="ECO:0000259" key="7">
    <source>
        <dbReference type="Pfam" id="PF01168"/>
    </source>
</evidence>
<dbReference type="RefSeq" id="WP_187525439.1">
    <property type="nucleotide sequence ID" value="NZ_JACRTA010000003.1"/>
</dbReference>
<dbReference type="PANTHER" id="PTHR30511:SF0">
    <property type="entry name" value="ALANINE RACEMASE, CATABOLIC-RELATED"/>
    <property type="match status" value="1"/>
</dbReference>
<proteinExistence type="predicted"/>
<dbReference type="GO" id="GO:0005829">
    <property type="term" value="C:cytosol"/>
    <property type="evidence" value="ECO:0007669"/>
    <property type="project" value="TreeGrafter"/>
</dbReference>
<dbReference type="Gene3D" id="3.20.20.10">
    <property type="entry name" value="Alanine racemase"/>
    <property type="match status" value="1"/>
</dbReference>
<dbReference type="EC" id="5.1.1.1" evidence="8"/>
<evidence type="ECO:0000313" key="9">
    <source>
        <dbReference type="Proteomes" id="UP000610862"/>
    </source>
</evidence>
<dbReference type="GO" id="GO:0008784">
    <property type="term" value="F:alanine racemase activity"/>
    <property type="evidence" value="ECO:0007669"/>
    <property type="project" value="UniProtKB-EC"/>
</dbReference>
<evidence type="ECO:0000256" key="5">
    <source>
        <dbReference type="SAM" id="Phobius"/>
    </source>
</evidence>
<name>A0A926EB33_9FIRM</name>
<feature type="domain" description="Alanine racemase N-terminal" evidence="7">
    <location>
        <begin position="10"/>
        <end position="228"/>
    </location>
</feature>
<evidence type="ECO:0000259" key="6">
    <source>
        <dbReference type="Pfam" id="PF00842"/>
    </source>
</evidence>
<dbReference type="Gene3D" id="2.40.37.10">
    <property type="entry name" value="Lyase, Ornithine Decarboxylase, Chain A, domain 1"/>
    <property type="match status" value="1"/>
</dbReference>
<feature type="modified residue" description="N6-(pyridoxal phosphate)lysine" evidence="4">
    <location>
        <position position="37"/>
    </location>
</feature>
<evidence type="ECO:0000256" key="4">
    <source>
        <dbReference type="PIRSR" id="PIRSR600821-50"/>
    </source>
</evidence>
<dbReference type="Pfam" id="PF00842">
    <property type="entry name" value="Ala_racemase_C"/>
    <property type="match status" value="1"/>
</dbReference>
<reference evidence="8" key="1">
    <citation type="submission" date="2020-08" db="EMBL/GenBank/DDBJ databases">
        <title>Genome public.</title>
        <authorList>
            <person name="Liu C."/>
            <person name="Sun Q."/>
        </authorList>
    </citation>
    <scope>NUCLEOTIDE SEQUENCE</scope>
    <source>
        <strain evidence="8">NSJ-24</strain>
    </source>
</reference>
<dbReference type="AlphaFoldDB" id="A0A926EB33"/>
<dbReference type="PRINTS" id="PR00992">
    <property type="entry name" value="ALARACEMASE"/>
</dbReference>
<accession>A0A926EB33</accession>
<feature type="domain" description="Alanine racemase C-terminal" evidence="6">
    <location>
        <begin position="251"/>
        <end position="375"/>
    </location>
</feature>
<dbReference type="NCBIfam" id="TIGR00492">
    <property type="entry name" value="alr"/>
    <property type="match status" value="1"/>
</dbReference>
<sequence>MKFYPAWAEINLNSLDENIQAIRDEIGSNVKIAPVLKHDAFGHGAVTIAKRLMQTKNIAMFCLETVEECLALRKENIKVPLLLLSEFYEKELPLIMENNITVTIYDLEGAQELSKFAKKSGKRCSVHLRVDTDEECDGIDMDEFKEIYAQMRQIKNIKIDGIYTQIYSSYSDDEQDRITSQIEDFKTVVEEIPQKQRKSILVHAAGSECLFKYPQAYFDMVRPGMTMFYKLKSTVIKENGQRRQSFEIKPIMKIKTRVEAIYNVDREVRQCLGRLDLTESCQRVADLSIGWWDVCYLFMEKDGYAMIRDKKVRVFTSTQMDRVLIDITGVKDAHIEDEVTLLGEPDNNFADSRETLEFNNFRRILHTGERMPKRYTNWSEHAIEFPAFVLYHIRRELPKLNELLDDYGNKSLEQYLASLDVAGTEALEPKEDMAQSAYEHTLPLFGAEIAEEVKDYFTTPDCLVYTALHHGVDFDSNQIQSNLIYYRYLQRSGRSSTIVPMLSCGGVDMSSATYPRGLECYSTVTPKTDNDMEVFRLPIFDNRYSNMVVYDTPSYTKEMVEKVIDALMKDETRAFLKEPVLDVFLSVLKNDYLDPYIIKQDSYAKQASLLNHRIQKGFIDGKTSPDFIYLQMEDIVTDLIIKDIQKETSLTWKILFNDKVRREVAAQLDGETGCWTKTALEHMIQNPQEKSTVRHHGSYFFWGINSSKKRVPLLLEEHEGKPYLITVSGGEETEKWLLSPENISFLLKEKRIYPGVFMIMFMLKFVRGFALAGGCFQIEYTKKMKTGLCKALRKFSKLQDTAEQINLAMDDHYINGPMFGLVEDAFGGYVQAGPAEILARGGIKENEFHKLLNISFHDAAMIGTLTMYSDVFAQKDRMKNWHSELSGGLEKLYQQICLS</sequence>
<dbReference type="EMBL" id="JACRTA010000003">
    <property type="protein sequence ID" value="MBC8568736.1"/>
    <property type="molecule type" value="Genomic_DNA"/>
</dbReference>
<keyword evidence="9" id="KW-1185">Reference proteome</keyword>
<protein>
    <submittedName>
        <fullName evidence="8">Alanine racemase</fullName>
        <ecNumber evidence="8">5.1.1.1</ecNumber>
    </submittedName>
</protein>
<keyword evidence="5" id="KW-0812">Transmembrane</keyword>
<keyword evidence="3 8" id="KW-0413">Isomerase</keyword>
<dbReference type="InterPro" id="IPR009006">
    <property type="entry name" value="Ala_racemase/Decarboxylase_C"/>
</dbReference>
<evidence type="ECO:0000256" key="1">
    <source>
        <dbReference type="ARBA" id="ARBA00001933"/>
    </source>
</evidence>
<dbReference type="GO" id="GO:0030632">
    <property type="term" value="P:D-alanine biosynthetic process"/>
    <property type="evidence" value="ECO:0007669"/>
    <property type="project" value="TreeGrafter"/>
</dbReference>
<keyword evidence="5" id="KW-0472">Membrane</keyword>
<evidence type="ECO:0000313" key="8">
    <source>
        <dbReference type="EMBL" id="MBC8568736.1"/>
    </source>
</evidence>
<dbReference type="InterPro" id="IPR029066">
    <property type="entry name" value="PLP-binding_barrel"/>
</dbReference>
<keyword evidence="2 4" id="KW-0663">Pyridoxal phosphate</keyword>
<comment type="caution">
    <text evidence="8">The sequence shown here is derived from an EMBL/GenBank/DDBJ whole genome shotgun (WGS) entry which is preliminary data.</text>
</comment>
<keyword evidence="5" id="KW-1133">Transmembrane helix</keyword>
<dbReference type="PANTHER" id="PTHR30511">
    <property type="entry name" value="ALANINE RACEMASE"/>
    <property type="match status" value="1"/>
</dbReference>
<organism evidence="8 9">
    <name type="scientific">Lentihominibacter hominis</name>
    <dbReference type="NCBI Taxonomy" id="2763645"/>
    <lineage>
        <taxon>Bacteria</taxon>
        <taxon>Bacillati</taxon>
        <taxon>Bacillota</taxon>
        <taxon>Clostridia</taxon>
        <taxon>Peptostreptococcales</taxon>
        <taxon>Anaerovoracaceae</taxon>
        <taxon>Lentihominibacter</taxon>
    </lineage>
</organism>
<evidence type="ECO:0000256" key="3">
    <source>
        <dbReference type="ARBA" id="ARBA00023235"/>
    </source>
</evidence>
<evidence type="ECO:0000256" key="2">
    <source>
        <dbReference type="ARBA" id="ARBA00022898"/>
    </source>
</evidence>
<dbReference type="GO" id="GO:0030170">
    <property type="term" value="F:pyridoxal phosphate binding"/>
    <property type="evidence" value="ECO:0007669"/>
    <property type="project" value="TreeGrafter"/>
</dbReference>
<dbReference type="InterPro" id="IPR000821">
    <property type="entry name" value="Ala_racemase"/>
</dbReference>
<dbReference type="SUPFAM" id="SSF51419">
    <property type="entry name" value="PLP-binding barrel"/>
    <property type="match status" value="1"/>
</dbReference>
<gene>
    <name evidence="8" type="primary">alr</name>
    <name evidence="8" type="ORF">H8692_08200</name>
</gene>
<dbReference type="InterPro" id="IPR011079">
    <property type="entry name" value="Ala_racemase_C"/>
</dbReference>